<dbReference type="InterPro" id="IPR041412">
    <property type="entry name" value="Xrn1_helical"/>
</dbReference>
<dbReference type="Pfam" id="PF03159">
    <property type="entry name" value="XRN_N"/>
    <property type="match status" value="1"/>
</dbReference>
<dbReference type="GO" id="GO:0000956">
    <property type="term" value="P:nuclear-transcribed mRNA catabolic process"/>
    <property type="evidence" value="ECO:0007669"/>
    <property type="project" value="TreeGrafter"/>
</dbReference>
<dbReference type="InterPro" id="IPR041385">
    <property type="entry name" value="SH3_12"/>
</dbReference>
<dbReference type="GO" id="GO:0005634">
    <property type="term" value="C:nucleus"/>
    <property type="evidence" value="ECO:0007669"/>
    <property type="project" value="TreeGrafter"/>
</dbReference>
<keyword evidence="3" id="KW-0269">Exonuclease</keyword>
<feature type="compositionally biased region" description="Basic and acidic residues" evidence="5">
    <location>
        <begin position="1519"/>
        <end position="1541"/>
    </location>
</feature>
<dbReference type="Gene3D" id="1.25.40.1050">
    <property type="match status" value="1"/>
</dbReference>
<feature type="compositionally biased region" description="Polar residues" evidence="5">
    <location>
        <begin position="1616"/>
        <end position="1630"/>
    </location>
</feature>
<dbReference type="InterPro" id="IPR004859">
    <property type="entry name" value="Xrn1_N"/>
</dbReference>
<feature type="region of interest" description="Disordered" evidence="5">
    <location>
        <begin position="1767"/>
        <end position="1819"/>
    </location>
</feature>
<feature type="region of interest" description="Disordered" evidence="5">
    <location>
        <begin position="1440"/>
        <end position="1566"/>
    </location>
</feature>
<dbReference type="InterPro" id="IPR040992">
    <property type="entry name" value="XRN1_D1"/>
</dbReference>
<dbReference type="Pfam" id="PF18334">
    <property type="entry name" value="XRN1_D2_D3"/>
    <property type="match status" value="1"/>
</dbReference>
<feature type="region of interest" description="Disordered" evidence="5">
    <location>
        <begin position="1586"/>
        <end position="1650"/>
    </location>
</feature>
<sequence>MGVPKFFRWISARYPCINQVICGDEVPKIDHLYLDMNGILHTCSHPDDDSYFASEETIFKNIEQYIQFIVQLIKPHKTLFLAVDGVAPRAKMTQQRARRFQSAQDMCSAKQAAEKKGVVSFDPCLISPGTEFMDRLHTFLKQFVREQVNANEVWRRMDVILSGHDCPGEGEHKIREFMAYRRSQPNYRPNDRHCIYGMDADLIFLGLTTHEPNMCILRENIVKSRSCVANEMPFCITYLSLLREYIDIEFKSLKDSLPFPYDLERIIDDWIFMAFLLGNDFIPHIPNLHIHAESLLVLWDTYHVVLPQLDGYLVEYGRLNLQRFHRYLEELSKFEQSWFEEREADHRWMRGRQGAQLAKKLRALGKDPVKMDLSEPQKTPEMKLQGGAPPASDLCGLSDLTNFFGPASDLHREDALECLDETLELLDEGVIADIPCESVVPVVDVNKGNATENAVDWEAKSRSLEVSEDPVVEDGEMKEYDEFDEGEMEDDEDLDAEDELIYRMHRRDYYSSKLKIQSASEQELKTALMPLVRDYVRMLQWILNYYFIKVADWDFVFKYHYAPFACDLKLYTEQFAPGLFSTDDMDWAEFNPDSSPVLPFAQQLMILPADCAYIVPAPYRPLMTSSTSPLAEFFPKTFETDINGKKSSWEAVVLIPFLDEDCLFKAMEPLNSLLSDAENKRNKHKSHLFFRASPYSGRNSNTNPVVKIKHNFYRDHLVCTKEALRRFYTSPSRCIADSFPSLSRLNFTAKLLRVPVHVFTSPSQLDSMALMIDRSVQSTSHENLDRIAHRILGRPTRLRWPHCAVVMPVRLMSSTTIWELKDYNISPGQPLLEIADSFQSHISISTRHVDGDLIDLSEEKANGFNKRTQSEQDWFKSRVVELERYLRIRRAILFDSTDQTGEDTETVEPIIVFSRQFKGWSIVHDKKCCAPNNKGKFVLLPMFASSRAANGAELDLKKTKASSCWFRSSRDFRGRGRRSCRLRTMPCMQIEPAHGLCDGLDLDLLDLLVDGLPAPSPLDRLQISWNFSDRMPLQSIFRPGQIVFSFSAQDYGHVGEVVLLRIPHGTLTVRFYPNLGGSADISTLKQEWKTLGDGCNLVISALADSCGLPSAAVARLTGSIWVDVIDKPKTVAAGGEELSGEPQSLDQPGNNDMNPPETVIRNNKPDSCSKRRLNIGLNLIRNKTLSPVLGWSRYCPTRHTWMFSKNTLNLLRGYKAHFPKIVDFIMSQNWNNRSPIDASALKEEVNAVVEFLNQSGCWSAPVVPHTDEYLDADTVNRLRALIYPGIAPGAPFAQDHVYQPTNWAHWNKTPPVICTPESLYVPISAGVCLYPTEHFLCASDDGSKDKAGEVDGSAAVLHTFHLLDRVVFARSGQTVPLGLFGTVIGLVTSDMDRLIEVLFDKSFPGAIEIRGSGPCCAVVHPSSLIRLPRATPARKIQKIRLTRGNQGVPFSRSGGVTPHSDRPDDRRSPSADRLPSWTKEIPPVSKPWPHTSMQNKYNHGTQLETDRSYLRSRNVSNSENHRAPKEPEKPNKSEQTAEIRELNALLTSHTNKIPVSTTSPTQDATTLEKISVDQLINSIKTNFNTSELNTQTGDSPPLPAPPPPPESWSDFSSSPGNDLSYSSHPRQFTNEPFGPRGKWRPTDGSQVNSVIGCGQAPTFVPDVRPNAPEVYCPDISIPPPPMFPNFAQFDPTSQFPVYPRPGYFMDPQCGYTGYGRYPPNPYITNPYPNWLVNGVTAQVPYNRPQYPCAQTAAFLPRGLYGPYYNNPYHENKQRPPPPSPQFMGAPNPMMYPPMTSRSCPRPGGVTSFVPPQVARHQRP</sequence>
<evidence type="ECO:0000259" key="7">
    <source>
        <dbReference type="Pfam" id="PF17846"/>
    </source>
</evidence>
<dbReference type="InterPro" id="IPR027073">
    <property type="entry name" value="5_3_exoribonuclease"/>
</dbReference>
<dbReference type="Gene3D" id="2.170.260.40">
    <property type="match status" value="1"/>
</dbReference>
<evidence type="ECO:0000256" key="4">
    <source>
        <dbReference type="ARBA" id="ARBA00038299"/>
    </source>
</evidence>
<evidence type="ECO:0000256" key="3">
    <source>
        <dbReference type="ARBA" id="ARBA00022839"/>
    </source>
</evidence>
<comment type="caution">
    <text evidence="11">The sequence shown here is derived from an EMBL/GenBank/DDBJ whole genome shotgun (WGS) entry which is preliminary data.</text>
</comment>
<dbReference type="CDD" id="cd18673">
    <property type="entry name" value="PIN_XRN1-2-like"/>
    <property type="match status" value="1"/>
</dbReference>
<feature type="domain" description="Exoribonuclease Xrn1 D2/D3" evidence="10">
    <location>
        <begin position="1169"/>
        <end position="1280"/>
    </location>
</feature>
<comment type="similarity">
    <text evidence="4">Belongs to the 5'-3' exonuclease family.</text>
</comment>
<evidence type="ECO:0000256" key="1">
    <source>
        <dbReference type="ARBA" id="ARBA00022722"/>
    </source>
</evidence>
<dbReference type="EMBL" id="CAXLJL010000190">
    <property type="protein sequence ID" value="CAL5134303.1"/>
    <property type="molecule type" value="Genomic_DNA"/>
</dbReference>
<feature type="compositionally biased region" description="Polar residues" evidence="5">
    <location>
        <begin position="1545"/>
        <end position="1565"/>
    </location>
</feature>
<keyword evidence="2" id="KW-0378">Hydrolase</keyword>
<dbReference type="InterPro" id="IPR041106">
    <property type="entry name" value="XRN1_D2_D3"/>
</dbReference>
<evidence type="ECO:0000256" key="5">
    <source>
        <dbReference type="SAM" id="MobiDB-lite"/>
    </source>
</evidence>
<gene>
    <name evidence="11" type="ORF">CDAUBV1_LOCUS7508</name>
</gene>
<feature type="compositionally biased region" description="Basic and acidic residues" evidence="5">
    <location>
        <begin position="1459"/>
        <end position="1470"/>
    </location>
</feature>
<feature type="domain" description="Xrn1 helical" evidence="7">
    <location>
        <begin position="261"/>
        <end position="693"/>
    </location>
</feature>
<evidence type="ECO:0000259" key="10">
    <source>
        <dbReference type="Pfam" id="PF18334"/>
    </source>
</evidence>
<feature type="domain" description="5'-3' exoribonuclease 1 D1" evidence="9">
    <location>
        <begin position="739"/>
        <end position="819"/>
    </location>
</feature>
<dbReference type="InterPro" id="IPR047007">
    <property type="entry name" value="XRN1_D1_sf"/>
</dbReference>
<dbReference type="PANTHER" id="PTHR12341">
    <property type="entry name" value="5'-&gt;3' EXORIBONUCLEASE"/>
    <property type="match status" value="1"/>
</dbReference>
<accession>A0AAV2TAE8</accession>
<evidence type="ECO:0000259" key="8">
    <source>
        <dbReference type="Pfam" id="PF18129"/>
    </source>
</evidence>
<proteinExistence type="inferred from homology"/>
<dbReference type="PANTHER" id="PTHR12341:SF7">
    <property type="entry name" value="5'-3' EXORIBONUCLEASE 1"/>
    <property type="match status" value="1"/>
</dbReference>
<dbReference type="InterPro" id="IPR047008">
    <property type="entry name" value="XRN1_SH3_sf"/>
</dbReference>
<evidence type="ECO:0000256" key="2">
    <source>
        <dbReference type="ARBA" id="ARBA00022801"/>
    </source>
</evidence>
<dbReference type="GO" id="GO:0003723">
    <property type="term" value="F:RNA binding"/>
    <property type="evidence" value="ECO:0007669"/>
    <property type="project" value="TreeGrafter"/>
</dbReference>
<dbReference type="GO" id="GO:0004534">
    <property type="term" value="F:5'-3' RNA exonuclease activity"/>
    <property type="evidence" value="ECO:0007669"/>
    <property type="project" value="TreeGrafter"/>
</dbReference>
<dbReference type="Pfam" id="PF18332">
    <property type="entry name" value="XRN1_D1"/>
    <property type="match status" value="1"/>
</dbReference>
<feature type="compositionally biased region" description="Pro residues" evidence="5">
    <location>
        <begin position="1596"/>
        <end position="1606"/>
    </location>
</feature>
<evidence type="ECO:0000259" key="6">
    <source>
        <dbReference type="Pfam" id="PF03159"/>
    </source>
</evidence>
<protein>
    <submittedName>
        <fullName evidence="11">Uncharacterized protein</fullName>
    </submittedName>
</protein>
<organism evidence="11 12">
    <name type="scientific">Calicophoron daubneyi</name>
    <name type="common">Rumen fluke</name>
    <name type="synonym">Paramphistomum daubneyi</name>
    <dbReference type="NCBI Taxonomy" id="300641"/>
    <lineage>
        <taxon>Eukaryota</taxon>
        <taxon>Metazoa</taxon>
        <taxon>Spiralia</taxon>
        <taxon>Lophotrochozoa</taxon>
        <taxon>Platyhelminthes</taxon>
        <taxon>Trematoda</taxon>
        <taxon>Digenea</taxon>
        <taxon>Plagiorchiida</taxon>
        <taxon>Pronocephalata</taxon>
        <taxon>Paramphistomoidea</taxon>
        <taxon>Paramphistomidae</taxon>
        <taxon>Calicophoron</taxon>
    </lineage>
</organism>
<feature type="domain" description="5'-3' exoribonuclease 1 SH3-like" evidence="8">
    <location>
        <begin position="1359"/>
        <end position="1425"/>
    </location>
</feature>
<dbReference type="GO" id="GO:0016075">
    <property type="term" value="P:rRNA catabolic process"/>
    <property type="evidence" value="ECO:0007669"/>
    <property type="project" value="TreeGrafter"/>
</dbReference>
<name>A0AAV2TAE8_CALDB</name>
<reference evidence="11" key="1">
    <citation type="submission" date="2024-06" db="EMBL/GenBank/DDBJ databases">
        <authorList>
            <person name="Liu X."/>
            <person name="Lenzi L."/>
            <person name="Haldenby T S."/>
            <person name="Uol C."/>
        </authorList>
    </citation>
    <scope>NUCLEOTIDE SEQUENCE</scope>
</reference>
<dbReference type="Pfam" id="PF18129">
    <property type="entry name" value="SH3_12"/>
    <property type="match status" value="1"/>
</dbReference>
<dbReference type="Gene3D" id="3.40.50.12390">
    <property type="match status" value="2"/>
</dbReference>
<dbReference type="Proteomes" id="UP001497525">
    <property type="component" value="Unassembled WGS sequence"/>
</dbReference>
<feature type="domain" description="Xrn1 N-terminal" evidence="6">
    <location>
        <begin position="1"/>
        <end position="220"/>
    </location>
</feature>
<evidence type="ECO:0000313" key="12">
    <source>
        <dbReference type="Proteomes" id="UP001497525"/>
    </source>
</evidence>
<evidence type="ECO:0000313" key="11">
    <source>
        <dbReference type="EMBL" id="CAL5134303.1"/>
    </source>
</evidence>
<dbReference type="Pfam" id="PF17846">
    <property type="entry name" value="XRN_M"/>
    <property type="match status" value="1"/>
</dbReference>
<feature type="compositionally biased region" description="Polar residues" evidence="5">
    <location>
        <begin position="1491"/>
        <end position="1503"/>
    </location>
</feature>
<evidence type="ECO:0000259" key="9">
    <source>
        <dbReference type="Pfam" id="PF18332"/>
    </source>
</evidence>
<dbReference type="Gene3D" id="2.30.30.750">
    <property type="match status" value="1"/>
</dbReference>
<keyword evidence="1" id="KW-0540">Nuclease</keyword>